<name>A0AAV2ZJ90_PYXAD</name>
<proteinExistence type="predicted"/>
<gene>
    <name evidence="1" type="ORF">GDO54_005081</name>
</gene>
<organism evidence="1 2">
    <name type="scientific">Pyxicephalus adspersus</name>
    <name type="common">African bullfrog</name>
    <dbReference type="NCBI Taxonomy" id="30357"/>
    <lineage>
        <taxon>Eukaryota</taxon>
        <taxon>Metazoa</taxon>
        <taxon>Chordata</taxon>
        <taxon>Craniata</taxon>
        <taxon>Vertebrata</taxon>
        <taxon>Euteleostomi</taxon>
        <taxon>Amphibia</taxon>
        <taxon>Batrachia</taxon>
        <taxon>Anura</taxon>
        <taxon>Neobatrachia</taxon>
        <taxon>Ranoidea</taxon>
        <taxon>Pyxicephalidae</taxon>
        <taxon>Pyxicephalinae</taxon>
        <taxon>Pyxicephalus</taxon>
    </lineage>
</organism>
<dbReference type="Proteomes" id="UP001181693">
    <property type="component" value="Unassembled WGS sequence"/>
</dbReference>
<dbReference type="AlphaFoldDB" id="A0AAV2ZJ90"/>
<accession>A0AAV2ZJ90</accession>
<evidence type="ECO:0000313" key="2">
    <source>
        <dbReference type="Proteomes" id="UP001181693"/>
    </source>
</evidence>
<keyword evidence="2" id="KW-1185">Reference proteome</keyword>
<evidence type="ECO:0000313" key="1">
    <source>
        <dbReference type="EMBL" id="DBA14064.1"/>
    </source>
</evidence>
<dbReference type="EMBL" id="DYDO01000013">
    <property type="protein sequence ID" value="DBA14064.1"/>
    <property type="molecule type" value="Genomic_DNA"/>
</dbReference>
<protein>
    <submittedName>
        <fullName evidence="1">Uncharacterized protein</fullName>
    </submittedName>
</protein>
<reference evidence="1" key="1">
    <citation type="thesis" date="2020" institute="ProQuest LLC" country="789 East Eisenhower Parkway, Ann Arbor, MI, USA">
        <title>Comparative Genomics and Chromosome Evolution.</title>
        <authorList>
            <person name="Mudd A.B."/>
        </authorList>
    </citation>
    <scope>NUCLEOTIDE SEQUENCE</scope>
    <source>
        <strain evidence="1">1538</strain>
        <tissue evidence="1">Blood</tissue>
    </source>
</reference>
<comment type="caution">
    <text evidence="1">The sequence shown here is derived from an EMBL/GenBank/DDBJ whole genome shotgun (WGS) entry which is preliminary data.</text>
</comment>
<sequence>MPLSSFQRLTQQYLLYKVCPNKQPSHTQRQTVLFVLYHFVIASIPQEGNLLPTHTTLSKKKNLLPLNAISLIQPMDHWVM</sequence>